<evidence type="ECO:0000313" key="3">
    <source>
        <dbReference type="Proteomes" id="UP000249061"/>
    </source>
</evidence>
<feature type="transmembrane region" description="Helical" evidence="1">
    <location>
        <begin position="101"/>
        <end position="125"/>
    </location>
</feature>
<comment type="caution">
    <text evidence="2">The sequence shown here is derived from an EMBL/GenBank/DDBJ whole genome shotgun (WGS) entry which is preliminary data.</text>
</comment>
<protein>
    <submittedName>
        <fullName evidence="2">Uncharacterized protein</fullName>
    </submittedName>
</protein>
<keyword evidence="1" id="KW-0812">Transmembrane</keyword>
<dbReference type="EMBL" id="QFQP01000015">
    <property type="protein sequence ID" value="PZR11041.1"/>
    <property type="molecule type" value="Genomic_DNA"/>
</dbReference>
<keyword evidence="1" id="KW-1133">Transmembrane helix</keyword>
<gene>
    <name evidence="2" type="ORF">DI536_18035</name>
</gene>
<proteinExistence type="predicted"/>
<feature type="transmembrane region" description="Helical" evidence="1">
    <location>
        <begin position="62"/>
        <end position="81"/>
    </location>
</feature>
<keyword evidence="1" id="KW-0472">Membrane</keyword>
<evidence type="ECO:0000256" key="1">
    <source>
        <dbReference type="SAM" id="Phobius"/>
    </source>
</evidence>
<evidence type="ECO:0000313" key="2">
    <source>
        <dbReference type="EMBL" id="PZR11041.1"/>
    </source>
</evidence>
<reference evidence="2 3" key="1">
    <citation type="submission" date="2017-08" db="EMBL/GenBank/DDBJ databases">
        <title>Infants hospitalized years apart are colonized by the same room-sourced microbial strains.</title>
        <authorList>
            <person name="Brooks B."/>
            <person name="Olm M.R."/>
            <person name="Firek B.A."/>
            <person name="Baker R."/>
            <person name="Thomas B.C."/>
            <person name="Morowitz M.J."/>
            <person name="Banfield J.F."/>
        </authorList>
    </citation>
    <scope>NUCLEOTIDE SEQUENCE [LARGE SCALE GENOMIC DNA]</scope>
    <source>
        <strain evidence="2">S2_003_000_R2_14</strain>
    </source>
</reference>
<organism evidence="2 3">
    <name type="scientific">Archangium gephyra</name>
    <dbReference type="NCBI Taxonomy" id="48"/>
    <lineage>
        <taxon>Bacteria</taxon>
        <taxon>Pseudomonadati</taxon>
        <taxon>Myxococcota</taxon>
        <taxon>Myxococcia</taxon>
        <taxon>Myxococcales</taxon>
        <taxon>Cystobacterineae</taxon>
        <taxon>Archangiaceae</taxon>
        <taxon>Archangium</taxon>
    </lineage>
</organism>
<accession>A0A2W5VKW3</accession>
<dbReference type="AlphaFoldDB" id="A0A2W5VKW3"/>
<name>A0A2W5VKW3_9BACT</name>
<dbReference type="Proteomes" id="UP000249061">
    <property type="component" value="Unassembled WGS sequence"/>
</dbReference>
<sequence>MSRECGVHPGASAAWACQRCGSFVCVDCERRTRPEAPPLCPKCWELRSVSVRDTSVKESTRVAIGGVVVGVFSFLHPLVQLGSLVLNIRALVKAPAGHKPMLNIVGLGLTLLAILTWVVAIVLVASR</sequence>